<feature type="region of interest" description="Disordered" evidence="1">
    <location>
        <begin position="14"/>
        <end position="33"/>
    </location>
</feature>
<name>A0ABR4JXW2_9EURO</name>
<dbReference type="RefSeq" id="XP_070895766.1">
    <property type="nucleotide sequence ID" value="XM_071036698.1"/>
</dbReference>
<evidence type="ECO:0000256" key="1">
    <source>
        <dbReference type="SAM" id="MobiDB-lite"/>
    </source>
</evidence>
<keyword evidence="3" id="KW-1185">Reference proteome</keyword>
<dbReference type="EMBL" id="JBFXLR010000044">
    <property type="protein sequence ID" value="KAL2843763.1"/>
    <property type="molecule type" value="Genomic_DNA"/>
</dbReference>
<proteinExistence type="predicted"/>
<protein>
    <submittedName>
        <fullName evidence="2">Uncharacterized protein</fullName>
    </submittedName>
</protein>
<reference evidence="2 3" key="1">
    <citation type="submission" date="2024-07" db="EMBL/GenBank/DDBJ databases">
        <title>Section-level genome sequencing and comparative genomics of Aspergillus sections Usti and Cavernicolus.</title>
        <authorList>
            <consortium name="Lawrence Berkeley National Laboratory"/>
            <person name="Nybo J.L."/>
            <person name="Vesth T.C."/>
            <person name="Theobald S."/>
            <person name="Frisvad J.C."/>
            <person name="Larsen T.O."/>
            <person name="Kjaerboelling I."/>
            <person name="Rothschild-Mancinelli K."/>
            <person name="Lyhne E.K."/>
            <person name="Kogle M.E."/>
            <person name="Barry K."/>
            <person name="Clum A."/>
            <person name="Na H."/>
            <person name="Ledsgaard L."/>
            <person name="Lin J."/>
            <person name="Lipzen A."/>
            <person name="Kuo A."/>
            <person name="Riley R."/>
            <person name="Mondo S."/>
            <person name="LaButti K."/>
            <person name="Haridas S."/>
            <person name="Pangalinan J."/>
            <person name="Salamov A.A."/>
            <person name="Simmons B.A."/>
            <person name="Magnuson J.K."/>
            <person name="Chen J."/>
            <person name="Drula E."/>
            <person name="Henrissat B."/>
            <person name="Wiebenga A."/>
            <person name="Lubbers R.J."/>
            <person name="Gomes A.C."/>
            <person name="Macurrencykelacurrency M.R."/>
            <person name="Stajich J."/>
            <person name="Grigoriev I.V."/>
            <person name="Mortensen U.H."/>
            <person name="De vries R.P."/>
            <person name="Baker S.E."/>
            <person name="Andersen M.R."/>
        </authorList>
    </citation>
    <scope>NUCLEOTIDE SEQUENCE [LARGE SCALE GENOMIC DNA]</scope>
    <source>
        <strain evidence="2 3">CBS 756.74</strain>
    </source>
</reference>
<evidence type="ECO:0000313" key="3">
    <source>
        <dbReference type="Proteomes" id="UP001610444"/>
    </source>
</evidence>
<accession>A0ABR4JXW2</accession>
<comment type="caution">
    <text evidence="2">The sequence shown here is derived from an EMBL/GenBank/DDBJ whole genome shotgun (WGS) entry which is preliminary data.</text>
</comment>
<sequence length="233" mass="26036">MVRIEIEDEDVQEIDGGSAKASQNGSRIDSDRRAERMARGRQLQLNVDIAHRQSSLKECVRCGPLLHLHAYIGVSGQCLPLTMVLQAGVRILQKQFRRVAMLNPQLKHCPVLFRFPPWAELDNAYLLPFPQGRKVDSSAHIIPMSELNSVDRVEYGQHLSKECCSPFKFLVSRIHENSVNSLANFFDQVPTDSCKPASSGIARQALGVLLRRLHCQALLAVCNGVHVCRESSL</sequence>
<dbReference type="GeneID" id="98151862"/>
<evidence type="ECO:0000313" key="2">
    <source>
        <dbReference type="EMBL" id="KAL2843763.1"/>
    </source>
</evidence>
<dbReference type="Proteomes" id="UP001610444">
    <property type="component" value="Unassembled WGS sequence"/>
</dbReference>
<gene>
    <name evidence="2" type="ORF">BJX68DRAFT_152921</name>
</gene>
<organism evidence="2 3">
    <name type="scientific">Aspergillus pseudodeflectus</name>
    <dbReference type="NCBI Taxonomy" id="176178"/>
    <lineage>
        <taxon>Eukaryota</taxon>
        <taxon>Fungi</taxon>
        <taxon>Dikarya</taxon>
        <taxon>Ascomycota</taxon>
        <taxon>Pezizomycotina</taxon>
        <taxon>Eurotiomycetes</taxon>
        <taxon>Eurotiomycetidae</taxon>
        <taxon>Eurotiales</taxon>
        <taxon>Aspergillaceae</taxon>
        <taxon>Aspergillus</taxon>
        <taxon>Aspergillus subgen. Nidulantes</taxon>
    </lineage>
</organism>